<keyword evidence="2" id="KW-1185">Reference proteome</keyword>
<comment type="caution">
    <text evidence="1">The sequence shown here is derived from an EMBL/GenBank/DDBJ whole genome shotgun (WGS) entry which is preliminary data.</text>
</comment>
<accession>A0A1U7J1Y9</accession>
<organism evidence="1 2">
    <name type="scientific">Phormidium tenue NIES-30</name>
    <dbReference type="NCBI Taxonomy" id="549789"/>
    <lineage>
        <taxon>Bacteria</taxon>
        <taxon>Bacillati</taxon>
        <taxon>Cyanobacteriota</taxon>
        <taxon>Cyanophyceae</taxon>
        <taxon>Oscillatoriophycideae</taxon>
        <taxon>Oscillatoriales</taxon>
        <taxon>Oscillatoriaceae</taxon>
        <taxon>Phormidium</taxon>
    </lineage>
</organism>
<evidence type="ECO:0000313" key="1">
    <source>
        <dbReference type="EMBL" id="OKH46120.1"/>
    </source>
</evidence>
<sequence length="119" mass="13126">MSDRSLLNLTSPPPRYGVKKKLRHILATSEAIARIDALAVQFSVSRSELVELLGRAHLTLTLPVTRAESPASHDLIRHAAWVTDDGWAGIKKLAAGNGLSLKDFFAQFEYEVILNKVFS</sequence>
<gene>
    <name evidence="1" type="ORF">NIES30_17640</name>
</gene>
<proteinExistence type="predicted"/>
<evidence type="ECO:0000313" key="2">
    <source>
        <dbReference type="Proteomes" id="UP000185557"/>
    </source>
</evidence>
<protein>
    <submittedName>
        <fullName evidence="1">Uncharacterized protein</fullName>
    </submittedName>
</protein>
<dbReference type="EMBL" id="MRCG01000014">
    <property type="protein sequence ID" value="OKH46120.1"/>
    <property type="molecule type" value="Genomic_DNA"/>
</dbReference>
<dbReference type="AlphaFoldDB" id="A0A1U7J1Y9"/>
<dbReference type="Proteomes" id="UP000185557">
    <property type="component" value="Unassembled WGS sequence"/>
</dbReference>
<reference evidence="1 2" key="1">
    <citation type="submission" date="2016-11" db="EMBL/GenBank/DDBJ databases">
        <title>Draft Genome Sequences of Nine Cyanobacterial Strains from Diverse Habitats.</title>
        <authorList>
            <person name="Zhu T."/>
            <person name="Hou S."/>
            <person name="Lu X."/>
            <person name="Hess W.R."/>
        </authorList>
    </citation>
    <scope>NUCLEOTIDE SEQUENCE [LARGE SCALE GENOMIC DNA]</scope>
    <source>
        <strain evidence="1 2">NIES-30</strain>
    </source>
</reference>
<name>A0A1U7J1Y9_9CYAN</name>